<organism evidence="2 3">
    <name type="scientific">Candidatus Adlerbacteria bacterium RIFCSPHIGHO2_02_FULL_54_18</name>
    <dbReference type="NCBI Taxonomy" id="1797241"/>
    <lineage>
        <taxon>Bacteria</taxon>
        <taxon>Candidatus Adleribacteriota</taxon>
    </lineage>
</organism>
<accession>A0A1F4Y4X9</accession>
<dbReference type="Proteomes" id="UP000178720">
    <property type="component" value="Unassembled WGS sequence"/>
</dbReference>
<sequence length="358" mass="38544">MADLNEEKGQAPTPKNEVDLEKILLPKKEGAPSVQKPAESPSAVQSLQTFKGDIARVVNDRGSSVVSIAAAEADRRSAKHSDGQEIAQSAPQKHWLFTLAAAGGGVLLLAAAGGLLFFVLTREISVPAQLGPEAPFIAVDNTSLVPLGQGASRVAYMAALDVARKNVHLPVGLVERLYLSTEQQGDTAPAALSTREFFRLLFPNAPEELTRTLSGAYLLGVHSFDENQALLLFAVDSYETAYAGMLKWEVSMYTDLSPLFIRTPAVRLPTIPAIPAIEDIAASTSVIQTAVERFLPTAFVDKIAENRDTRAIVSPQGDILFLWTFLGRNTVLVTTNEYTLREVIGRMQTAPAIPLPGQ</sequence>
<keyword evidence="1" id="KW-0472">Membrane</keyword>
<keyword evidence="1" id="KW-1133">Transmembrane helix</keyword>
<proteinExistence type="predicted"/>
<evidence type="ECO:0000313" key="3">
    <source>
        <dbReference type="Proteomes" id="UP000178720"/>
    </source>
</evidence>
<keyword evidence="1" id="KW-0812">Transmembrane</keyword>
<evidence type="ECO:0000256" key="1">
    <source>
        <dbReference type="SAM" id="Phobius"/>
    </source>
</evidence>
<dbReference type="AlphaFoldDB" id="A0A1F4Y4X9"/>
<gene>
    <name evidence="2" type="ORF">A3D70_02075</name>
</gene>
<comment type="caution">
    <text evidence="2">The sequence shown here is derived from an EMBL/GenBank/DDBJ whole genome shotgun (WGS) entry which is preliminary data.</text>
</comment>
<reference evidence="2 3" key="1">
    <citation type="journal article" date="2016" name="Nat. Commun.">
        <title>Thousands of microbial genomes shed light on interconnected biogeochemical processes in an aquifer system.</title>
        <authorList>
            <person name="Anantharaman K."/>
            <person name="Brown C.T."/>
            <person name="Hug L.A."/>
            <person name="Sharon I."/>
            <person name="Castelle C.J."/>
            <person name="Probst A.J."/>
            <person name="Thomas B.C."/>
            <person name="Singh A."/>
            <person name="Wilkins M.J."/>
            <person name="Karaoz U."/>
            <person name="Brodie E.L."/>
            <person name="Williams K.H."/>
            <person name="Hubbard S.S."/>
            <person name="Banfield J.F."/>
        </authorList>
    </citation>
    <scope>NUCLEOTIDE SEQUENCE [LARGE SCALE GENOMIC DNA]</scope>
</reference>
<protein>
    <submittedName>
        <fullName evidence="2">Uncharacterized protein</fullName>
    </submittedName>
</protein>
<evidence type="ECO:0000313" key="2">
    <source>
        <dbReference type="EMBL" id="OGC88992.1"/>
    </source>
</evidence>
<name>A0A1F4Y4X9_9BACT</name>
<dbReference type="EMBL" id="MEWV01000003">
    <property type="protein sequence ID" value="OGC88992.1"/>
    <property type="molecule type" value="Genomic_DNA"/>
</dbReference>
<feature type="transmembrane region" description="Helical" evidence="1">
    <location>
        <begin position="95"/>
        <end position="120"/>
    </location>
</feature>